<feature type="compositionally biased region" description="Low complexity" evidence="1">
    <location>
        <begin position="1865"/>
        <end position="1876"/>
    </location>
</feature>
<feature type="region of interest" description="Disordered" evidence="1">
    <location>
        <begin position="340"/>
        <end position="364"/>
    </location>
</feature>
<feature type="region of interest" description="Disordered" evidence="1">
    <location>
        <begin position="436"/>
        <end position="476"/>
    </location>
</feature>
<reference evidence="3" key="1">
    <citation type="submission" date="2022-01" db="EMBL/GenBank/DDBJ databases">
        <authorList>
            <person name="King R."/>
        </authorList>
    </citation>
    <scope>NUCLEOTIDE SEQUENCE</scope>
</reference>
<feature type="compositionally biased region" description="Basic and acidic residues" evidence="1">
    <location>
        <begin position="1539"/>
        <end position="1549"/>
    </location>
</feature>
<feature type="region of interest" description="Disordered" evidence="1">
    <location>
        <begin position="1770"/>
        <end position="1792"/>
    </location>
</feature>
<feature type="compositionally biased region" description="Basic and acidic residues" evidence="1">
    <location>
        <begin position="439"/>
        <end position="456"/>
    </location>
</feature>
<protein>
    <submittedName>
        <fullName evidence="3">Uncharacterized protein</fullName>
    </submittedName>
</protein>
<feature type="compositionally biased region" description="Polar residues" evidence="1">
    <location>
        <begin position="1930"/>
        <end position="1942"/>
    </location>
</feature>
<evidence type="ECO:0000256" key="1">
    <source>
        <dbReference type="SAM" id="MobiDB-lite"/>
    </source>
</evidence>
<evidence type="ECO:0000313" key="3">
    <source>
        <dbReference type="EMBL" id="CAH1106675.1"/>
    </source>
</evidence>
<feature type="compositionally biased region" description="Acidic residues" evidence="1">
    <location>
        <begin position="1777"/>
        <end position="1786"/>
    </location>
</feature>
<feature type="region of interest" description="Disordered" evidence="1">
    <location>
        <begin position="697"/>
        <end position="716"/>
    </location>
</feature>
<feature type="region of interest" description="Disordered" evidence="1">
    <location>
        <begin position="1694"/>
        <end position="1717"/>
    </location>
</feature>
<dbReference type="EMBL" id="OV651814">
    <property type="protein sequence ID" value="CAH1106675.1"/>
    <property type="molecule type" value="Genomic_DNA"/>
</dbReference>
<keyword evidence="2" id="KW-0732">Signal</keyword>
<sequence length="2186" mass="252660">MKNLLVLLSIVAINSAIRVPNNWRELYPVTYKDLRPRREGGVQHQNVYANTHRFPSIQPEVIISGSRWTPVLPKRSSTKVKKYVKIKPNYYKKHIQPMYKKKKPYVKPEKNVLQNIKQTVPYITYKKPDHFPSSSLFIPQHPLKTFSNIYPQIQKRPKYLQSPDYHHSHSQYPNVPNLSSPGYTNFDNSFNLPITVKPKSNSVLSQEQHNYKPYELDTPIRTKPDSNYVPTFEQPKIASNDQNTYTPNKNIVNYFDSVKNDVSPNYAFSGDKRVTYAKENNPDNQNSYSAYHKPEENKIENYSPKQNDIGYFSHLYKNYRDEKIFEPEKTDMHYVKEEDPKFERDEVEKPPASTHEVPQEIPTRPIYPGEGLWAQPGLTHRPYISQQTYDNLKEDEVEPDGYDTFLEGQKLFNLTGDGAIQRFRSFPEQHQIGSFIKQHSIDSSKSASKESSREPIPENESESEETEEDEFVPTRLYAQVRASEDMEYLPLEEADDGKLREAIKESKIHTVYTEEGYEDSAYDHAGHEKEAENDEGFEDLQRAKLEKKEKKVPEAKYNLHLPNLHRTKFSYGGELLSDKEIEKIKHEQLGIDDTDVAGTQFEDLPIENIEEVTENEEEEEDEENQFTTELPMIPKRNNNFISTKETKTMTTKEKDDGNTETEISSKVKIILQPNNSTKSHKYVKIYPKIYKTIRRNKPQADTGNTNYDESNADSEVGQKYEEKEKKLGNVTNFSGIYIEEIPPTTEIPFTKYPSTEYQDIPEEIPITTLPTTAIPKPIKSNNNVPSNNAEEALKDITKEFFKIHKRTKRYVNDFSHLKIEKNDFVPNISHEFGKINDYKKVKYPYYDNYKEKGLNIDSPLRYSQNMNQMPIKTGKKMIFYEEAEKRVPCPEINTSINPIPEKALNEAENKNVEKNEDNYDDEDKDEIEENVSEEKEVNSSRKKREVSEESKSPRLAGLGDKIDCLRARYFGEDPLDSPFFDEVTVGTIEPIFNELKKHHQGRNQEDNNINEIVNHNKAKNNNQDNFDEEKLNNSILKDIKYQLAKQNKIQNKLTASSKENKDINEKKFDDNLNKDISQNLKVSNRVHSKTKSTTESVVPTISLLTTPEYTIDLKPKHIYDQIELLEHLPNQEEVNNNNISSSNDIQKERSFSSRQSKAIDEDNIAYESSDDNAMLPEAEELRRRRKIRRKRPPFQIFDINKFLPTTPSPISIFQPITPYPLLPNSNIKNAIPQATKLQIFDINKFVPTTPSTKREIITSSTVLPKYKVLSEVFYKDDIKPNEQLHVFTDILNNIKNASQDQQIQQLDTSIESSEPVSVTLNSQTEYAKLKKHTPVYFQDSYLQAYGDQEVDQNYLAPSAISTTTTTTTTTTIKPTTYRRTRYKVKKSPENMAVPQKNMDSNFEQQLKLYIALREAKRKQQQNLININNDYGHTIPVNEDTYDYVDKTTKVMGLMPPGIKHYKTIYHPKRDNSNQLSSPNQINRRVNKFFVMGMKPPPHQKILVYSDFLNKNQLIKKPSLSRGKRSTGRGSYASLSRNRGQQETELEKVAIPDTDDDYVPHRPKNYYYDEKTGKIVYLTTKKPQLLEDDVEEEIEYEEITEPPAPTSKPKQDPIFATATPPPEGKGYIDFVLKLKQNANYIFIPDPTTTEKGLELATEKTTTSTLKPILTTPPEFLNILSKVRQSNQYKLIEDRKEKKPTTEVNEEFVDDEEESEDEDIPSKIIQNAPGGQSHDAGEYFGIFDVTDFIPKIKNYLPKTSYDTSKYKTIERPTSKTTTVEDDDNDFEEQNERNTAQKYTVTEVPTSEKSFVIITEEGIVNEDTATKQTEEVPVTIKRRRPTTATSNINTTENPTTKATFLRRRRPTTLRSTRTTTSKETTPRPPPSSTVSVSHEEKIRRVFRRRPTTRRAPTTEFLDEEQDDTTKVLRRRSGTTQQISTEPSTTHKSKTLAERFKTFHRNKKHGGVYKRNDSPSDPIRQTKQVIDVPVNKDVEVIGVYDKTKRHGGNYRKVDDIKEMDEAEDQHQDYDDSVEQVTGSDENSLRISLLPNNEDKEEIDEHNTEQDEQLEEKFLPQKKGRTSLVSNKKKSDKDSKGKFVTEATLSRLTDVVPKPEAFYNDPTLPRSINMLADIDKLSSVEIKDILSSTDSSEILVNRDENEENVYVLDPITKRPIIIKDPSKRLYFYAPV</sequence>
<feature type="compositionally biased region" description="Basic and acidic residues" evidence="1">
    <location>
        <begin position="644"/>
        <end position="657"/>
    </location>
</feature>
<feature type="compositionally biased region" description="Basic and acidic residues" evidence="1">
    <location>
        <begin position="2054"/>
        <end position="2070"/>
    </location>
</feature>
<feature type="region of interest" description="Disordered" evidence="1">
    <location>
        <begin position="1515"/>
        <end position="1555"/>
    </location>
</feature>
<feature type="region of interest" description="Disordered" evidence="1">
    <location>
        <begin position="1134"/>
        <end position="1161"/>
    </location>
</feature>
<organism evidence="3 4">
    <name type="scientific">Psylliodes chrysocephalus</name>
    <dbReference type="NCBI Taxonomy" id="3402493"/>
    <lineage>
        <taxon>Eukaryota</taxon>
        <taxon>Metazoa</taxon>
        <taxon>Ecdysozoa</taxon>
        <taxon>Arthropoda</taxon>
        <taxon>Hexapoda</taxon>
        <taxon>Insecta</taxon>
        <taxon>Pterygota</taxon>
        <taxon>Neoptera</taxon>
        <taxon>Endopterygota</taxon>
        <taxon>Coleoptera</taxon>
        <taxon>Polyphaga</taxon>
        <taxon>Cucujiformia</taxon>
        <taxon>Chrysomeloidea</taxon>
        <taxon>Chrysomelidae</taxon>
        <taxon>Galerucinae</taxon>
        <taxon>Alticini</taxon>
        <taxon>Psylliodes</taxon>
    </lineage>
</organism>
<feature type="region of interest" description="Disordered" evidence="1">
    <location>
        <begin position="907"/>
        <end position="955"/>
    </location>
</feature>
<feature type="region of interest" description="Disordered" evidence="1">
    <location>
        <begin position="612"/>
        <end position="660"/>
    </location>
</feature>
<dbReference type="Proteomes" id="UP001153636">
    <property type="component" value="Chromosome 2"/>
</dbReference>
<feature type="region of interest" description="Disordered" evidence="1">
    <location>
        <begin position="1862"/>
        <end position="1893"/>
    </location>
</feature>
<feature type="compositionally biased region" description="Polar residues" evidence="1">
    <location>
        <begin position="699"/>
        <end position="709"/>
    </location>
</feature>
<feature type="signal peptide" evidence="2">
    <location>
        <begin position="1"/>
        <end position="16"/>
    </location>
</feature>
<gene>
    <name evidence="3" type="ORF">PSYICH_LOCUS7087</name>
</gene>
<feature type="compositionally biased region" description="Acidic residues" evidence="1">
    <location>
        <begin position="612"/>
        <end position="624"/>
    </location>
</feature>
<feature type="compositionally biased region" description="Acidic residues" evidence="1">
    <location>
        <begin position="918"/>
        <end position="931"/>
    </location>
</feature>
<feature type="region of interest" description="Disordered" evidence="1">
    <location>
        <begin position="1596"/>
        <end position="1620"/>
    </location>
</feature>
<feature type="region of interest" description="Disordered" evidence="1">
    <location>
        <begin position="2017"/>
        <end position="2092"/>
    </location>
</feature>
<dbReference type="OrthoDB" id="6915407at2759"/>
<feature type="region of interest" description="Disordered" evidence="1">
    <location>
        <begin position="1914"/>
        <end position="1945"/>
    </location>
</feature>
<feature type="compositionally biased region" description="Polar residues" evidence="1">
    <location>
        <begin position="2030"/>
        <end position="2041"/>
    </location>
</feature>
<proteinExistence type="predicted"/>
<feature type="compositionally biased region" description="Basic and acidic residues" evidence="1">
    <location>
        <begin position="340"/>
        <end position="349"/>
    </location>
</feature>
<evidence type="ECO:0000256" key="2">
    <source>
        <dbReference type="SAM" id="SignalP"/>
    </source>
</evidence>
<feature type="chain" id="PRO_5040156807" evidence="2">
    <location>
        <begin position="17"/>
        <end position="2186"/>
    </location>
</feature>
<feature type="compositionally biased region" description="Basic and acidic residues" evidence="1">
    <location>
        <begin position="932"/>
        <end position="952"/>
    </location>
</feature>
<accession>A0A9P0CVL7</accession>
<name>A0A9P0CVL7_9CUCU</name>
<keyword evidence="4" id="KW-1185">Reference proteome</keyword>
<feature type="compositionally biased region" description="Acidic residues" evidence="1">
    <location>
        <begin position="457"/>
        <end position="471"/>
    </location>
</feature>
<feature type="compositionally biased region" description="Basic and acidic residues" evidence="1">
    <location>
        <begin position="907"/>
        <end position="917"/>
    </location>
</feature>
<evidence type="ECO:0000313" key="4">
    <source>
        <dbReference type="Proteomes" id="UP001153636"/>
    </source>
</evidence>
<feature type="compositionally biased region" description="Acidic residues" evidence="1">
    <location>
        <begin position="1702"/>
        <end position="1717"/>
    </location>
</feature>